<organism evidence="1 2">
    <name type="scientific">Nitrospira moscoviensis</name>
    <dbReference type="NCBI Taxonomy" id="42253"/>
    <lineage>
        <taxon>Bacteria</taxon>
        <taxon>Pseudomonadati</taxon>
        <taxon>Nitrospirota</taxon>
        <taxon>Nitrospiria</taxon>
        <taxon>Nitrospirales</taxon>
        <taxon>Nitrospiraceae</taxon>
        <taxon>Nitrospira</taxon>
    </lineage>
</organism>
<dbReference type="Proteomes" id="UP000069205">
    <property type="component" value="Chromosome"/>
</dbReference>
<proteinExistence type="predicted"/>
<evidence type="ECO:0000313" key="1">
    <source>
        <dbReference type="EMBL" id="ALA60191.1"/>
    </source>
</evidence>
<sequence>MPREELRDVSLVFIAALAFDQEFLPFMYLRPDIFEVLQPRLIIDLEQHPDSLVMILPKDNADTWS</sequence>
<gene>
    <name evidence="1" type="ORF">NITMOv2_3801</name>
</gene>
<dbReference type="EMBL" id="CP011801">
    <property type="protein sequence ID" value="ALA60191.1"/>
    <property type="molecule type" value="Genomic_DNA"/>
</dbReference>
<keyword evidence="2" id="KW-1185">Reference proteome</keyword>
<dbReference type="AlphaFoldDB" id="A0A0K2GGX6"/>
<dbReference type="KEGG" id="nmv:NITMOv2_3801"/>
<name>A0A0K2GGX6_NITMO</name>
<evidence type="ECO:0000313" key="2">
    <source>
        <dbReference type="Proteomes" id="UP000069205"/>
    </source>
</evidence>
<protein>
    <submittedName>
        <fullName evidence="1">Uncharacterized protein</fullName>
    </submittedName>
</protein>
<reference evidence="1 2" key="1">
    <citation type="journal article" date="2015" name="Proc. Natl. Acad. Sci. U.S.A.">
        <title>Expanded metabolic versatility of ubiquitous nitrite-oxidizing bacteria from the genus Nitrospira.</title>
        <authorList>
            <person name="Koch H."/>
            <person name="Lucker S."/>
            <person name="Albertsen M."/>
            <person name="Kitzinger K."/>
            <person name="Herbold C."/>
            <person name="Spieck E."/>
            <person name="Nielsen P.H."/>
            <person name="Wagner M."/>
            <person name="Daims H."/>
        </authorList>
    </citation>
    <scope>NUCLEOTIDE SEQUENCE [LARGE SCALE GENOMIC DNA]</scope>
    <source>
        <strain evidence="1 2">NSP M-1</strain>
    </source>
</reference>
<dbReference type="STRING" id="42253.NITMOv2_3801"/>
<accession>A0A0K2GGX6</accession>